<evidence type="ECO:0000313" key="2">
    <source>
        <dbReference type="EMBL" id="GEC21359.1"/>
    </source>
</evidence>
<feature type="transmembrane region" description="Helical" evidence="1">
    <location>
        <begin position="82"/>
        <end position="102"/>
    </location>
</feature>
<name>A0A4Y3WUD1_9PSEU</name>
<protein>
    <recommendedName>
        <fullName evidence="4">FUSC family protein</fullName>
    </recommendedName>
</protein>
<keyword evidence="1" id="KW-1133">Transmembrane helix</keyword>
<dbReference type="Proteomes" id="UP000320338">
    <property type="component" value="Unassembled WGS sequence"/>
</dbReference>
<evidence type="ECO:0000256" key="1">
    <source>
        <dbReference type="SAM" id="Phobius"/>
    </source>
</evidence>
<keyword evidence="1" id="KW-0472">Membrane</keyword>
<comment type="caution">
    <text evidence="2">The sequence shown here is derived from an EMBL/GenBank/DDBJ whole genome shotgun (WGS) entry which is preliminary data.</text>
</comment>
<evidence type="ECO:0008006" key="4">
    <source>
        <dbReference type="Google" id="ProtNLM"/>
    </source>
</evidence>
<gene>
    <name evidence="2" type="ORF">PHY01_36420</name>
</gene>
<proteinExistence type="predicted"/>
<sequence length="336" mass="35921">MATRGGRDREALVQAGKAALAAVLALLLLRWAGREDSDQAFLAPFAAVLTVTCTVRRAWWGAARQAAMVPVGVLLAYAAGRWLPIEVGLAAVVVAGLLVGRWRMLGDDGWWIAITALLLLLNGAAWHPLELATWVLFSVGGSVLGAVVNTVVLPPLHLQDARVAVDALATEIAARFRETAEGVRAGWNAEDAASWAAQARGVRVAVHRASDAVWMGRESVRWNPRRRHIGSVDTPLAEPTTVQRLDRAAERAVHVTAQLGDLAEPDDRAPDPVLADQIDRLADAVDVLRERSTGDPPEPDTYLQDVRAGPADEPAHVRSACLVVIADALGDLGRPL</sequence>
<reference evidence="2 3" key="1">
    <citation type="submission" date="2019-06" db="EMBL/GenBank/DDBJ databases">
        <title>Whole genome shotgun sequence of Pseudonocardia hydrocarbonoxydans NBRC 14498.</title>
        <authorList>
            <person name="Hosoyama A."/>
            <person name="Uohara A."/>
            <person name="Ohji S."/>
            <person name="Ichikawa N."/>
        </authorList>
    </citation>
    <scope>NUCLEOTIDE SEQUENCE [LARGE SCALE GENOMIC DNA]</scope>
    <source>
        <strain evidence="2 3">NBRC 14498</strain>
    </source>
</reference>
<feature type="transmembrane region" description="Helical" evidence="1">
    <location>
        <begin position="41"/>
        <end position="62"/>
    </location>
</feature>
<feature type="transmembrane region" description="Helical" evidence="1">
    <location>
        <begin position="132"/>
        <end position="153"/>
    </location>
</feature>
<organism evidence="2 3">
    <name type="scientific">Pseudonocardia hydrocarbonoxydans</name>
    <dbReference type="NCBI Taxonomy" id="76726"/>
    <lineage>
        <taxon>Bacteria</taxon>
        <taxon>Bacillati</taxon>
        <taxon>Actinomycetota</taxon>
        <taxon>Actinomycetes</taxon>
        <taxon>Pseudonocardiales</taxon>
        <taxon>Pseudonocardiaceae</taxon>
        <taxon>Pseudonocardia</taxon>
    </lineage>
</organism>
<dbReference type="EMBL" id="BJNG01000034">
    <property type="protein sequence ID" value="GEC21359.1"/>
    <property type="molecule type" value="Genomic_DNA"/>
</dbReference>
<dbReference type="AlphaFoldDB" id="A0A4Y3WUD1"/>
<accession>A0A4Y3WUD1</accession>
<keyword evidence="1" id="KW-0812">Transmembrane</keyword>
<feature type="transmembrane region" description="Helical" evidence="1">
    <location>
        <begin position="109"/>
        <end position="126"/>
    </location>
</feature>
<feature type="transmembrane region" description="Helical" evidence="1">
    <location>
        <begin position="12"/>
        <end position="29"/>
    </location>
</feature>
<keyword evidence="3" id="KW-1185">Reference proteome</keyword>
<evidence type="ECO:0000313" key="3">
    <source>
        <dbReference type="Proteomes" id="UP000320338"/>
    </source>
</evidence>